<reference evidence="1 2" key="1">
    <citation type="submission" date="2019-06" db="EMBL/GenBank/DDBJ databases">
        <title>Whole genome shotgun sequence of Acinetobacter pittii NBRC 110514.</title>
        <authorList>
            <person name="Hosoyama A."/>
            <person name="Uohara A."/>
            <person name="Ohji S."/>
            <person name="Ichikawa N."/>
        </authorList>
    </citation>
    <scope>NUCLEOTIDE SEQUENCE [LARGE SCALE GENOMIC DNA]</scope>
    <source>
        <strain evidence="1 2">NBRC 110514</strain>
    </source>
</reference>
<organism evidence="1 2">
    <name type="scientific">Acinetobacter pittii</name>
    <name type="common">Acinetobacter genomosp. 3</name>
    <dbReference type="NCBI Taxonomy" id="48296"/>
    <lineage>
        <taxon>Bacteria</taxon>
        <taxon>Pseudomonadati</taxon>
        <taxon>Pseudomonadota</taxon>
        <taxon>Gammaproteobacteria</taxon>
        <taxon>Moraxellales</taxon>
        <taxon>Moraxellaceae</taxon>
        <taxon>Acinetobacter</taxon>
        <taxon>Acinetobacter calcoaceticus/baumannii complex</taxon>
    </lineage>
</organism>
<gene>
    <name evidence="1" type="ORF">PA3_25150</name>
</gene>
<evidence type="ECO:0000313" key="2">
    <source>
        <dbReference type="Proteomes" id="UP000317717"/>
    </source>
</evidence>
<proteinExistence type="predicted"/>
<dbReference type="Proteomes" id="UP000317717">
    <property type="component" value="Unassembled WGS sequence"/>
</dbReference>
<name>A0A4Y3J9R8_ACIPI</name>
<dbReference type="RefSeq" id="WP_141316150.1">
    <property type="nucleotide sequence ID" value="NZ_BJLJ01000010.1"/>
</dbReference>
<protein>
    <submittedName>
        <fullName evidence="1">Uncharacterized protein</fullName>
    </submittedName>
</protein>
<evidence type="ECO:0000313" key="1">
    <source>
        <dbReference type="EMBL" id="GEA68357.1"/>
    </source>
</evidence>
<accession>A0A4Y3J9R8</accession>
<comment type="caution">
    <text evidence="1">The sequence shown here is derived from an EMBL/GenBank/DDBJ whole genome shotgun (WGS) entry which is preliminary data.</text>
</comment>
<dbReference type="AlphaFoldDB" id="A0A4Y3J9R8"/>
<dbReference type="EMBL" id="BJLJ01000010">
    <property type="protein sequence ID" value="GEA68357.1"/>
    <property type="molecule type" value="Genomic_DNA"/>
</dbReference>
<sequence>MQVCFKKLLEEIDECNEIIYGERFLINQVNCVNDDLFKSYLSCIPENDFNIDLGGNINDFLGKDSLDNIQYMFEDIFDGEGATVFLTQHDVNIVYINHNSGEIGACISGDELHIISKNLFDFFSQINIVQNLIIDLYDSNPRGENGGYKTGFLEELKEILINEKVLLDVEYFIEFFMIKV</sequence>